<comment type="similarity">
    <text evidence="2 7">Belongs to the FlgH family.</text>
</comment>
<keyword evidence="7" id="KW-0449">Lipoprotein</keyword>
<dbReference type="HAMAP" id="MF_00415">
    <property type="entry name" value="FlgH"/>
    <property type="match status" value="1"/>
</dbReference>
<keyword evidence="8" id="KW-0969">Cilium</keyword>
<dbReference type="Proteomes" id="UP000772812">
    <property type="component" value="Unassembled WGS sequence"/>
</dbReference>
<evidence type="ECO:0000256" key="2">
    <source>
        <dbReference type="ARBA" id="ARBA00006929"/>
    </source>
</evidence>
<protein>
    <recommendedName>
        <fullName evidence="7">Flagellar L-ring protein</fullName>
    </recommendedName>
    <alternativeName>
        <fullName evidence="7">Basal body L-ring protein</fullName>
    </alternativeName>
</protein>
<gene>
    <name evidence="7" type="primary">flgH</name>
    <name evidence="8" type="ORF">GWK41_05330</name>
</gene>
<dbReference type="EMBL" id="JAACYA010000002">
    <property type="protein sequence ID" value="MBK3332483.1"/>
    <property type="molecule type" value="Genomic_DNA"/>
</dbReference>
<keyword evidence="8" id="KW-0966">Cell projection</keyword>
<evidence type="ECO:0000256" key="6">
    <source>
        <dbReference type="ARBA" id="ARBA00023237"/>
    </source>
</evidence>
<evidence type="ECO:0000313" key="9">
    <source>
        <dbReference type="Proteomes" id="UP000772812"/>
    </source>
</evidence>
<dbReference type="InterPro" id="IPR000527">
    <property type="entry name" value="Flag_Lring"/>
</dbReference>
<proteinExistence type="inferred from homology"/>
<evidence type="ECO:0000256" key="5">
    <source>
        <dbReference type="ARBA" id="ARBA00023143"/>
    </source>
</evidence>
<dbReference type="PROSITE" id="PS51257">
    <property type="entry name" value="PROKAR_LIPOPROTEIN"/>
    <property type="match status" value="1"/>
</dbReference>
<comment type="subcellular location">
    <subcellularLocation>
        <location evidence="7">Cell outer membrane</location>
        <topology evidence="7">Lipid-anchor</topology>
    </subcellularLocation>
    <subcellularLocation>
        <location evidence="7">Bacterial flagellum basal body</location>
    </subcellularLocation>
</comment>
<comment type="function">
    <text evidence="1 7">Assembles around the rod to form the L-ring and probably protects the motor/basal body from shearing forces during rotation.</text>
</comment>
<keyword evidence="5 7" id="KW-0975">Bacterial flagellum</keyword>
<dbReference type="PANTHER" id="PTHR34933:SF1">
    <property type="entry name" value="FLAGELLAR L-RING PROTEIN"/>
    <property type="match status" value="1"/>
</dbReference>
<keyword evidence="9" id="KW-1185">Reference proteome</keyword>
<evidence type="ECO:0000256" key="4">
    <source>
        <dbReference type="ARBA" id="ARBA00023136"/>
    </source>
</evidence>
<evidence type="ECO:0000256" key="3">
    <source>
        <dbReference type="ARBA" id="ARBA00022729"/>
    </source>
</evidence>
<evidence type="ECO:0000313" key="8">
    <source>
        <dbReference type="EMBL" id="MBK3332483.1"/>
    </source>
</evidence>
<dbReference type="Pfam" id="PF02107">
    <property type="entry name" value="FlgH"/>
    <property type="match status" value="1"/>
</dbReference>
<keyword evidence="8" id="KW-0282">Flagellum</keyword>
<keyword evidence="3 7" id="KW-0732">Signal</keyword>
<evidence type="ECO:0000256" key="1">
    <source>
        <dbReference type="ARBA" id="ARBA00002591"/>
    </source>
</evidence>
<organism evidence="8 9">
    <name type="scientific">Persephonella atlantica</name>
    <dbReference type="NCBI Taxonomy" id="2699429"/>
    <lineage>
        <taxon>Bacteria</taxon>
        <taxon>Pseudomonadati</taxon>
        <taxon>Aquificota</taxon>
        <taxon>Aquificia</taxon>
        <taxon>Aquificales</taxon>
        <taxon>Hydrogenothermaceae</taxon>
        <taxon>Persephonella</taxon>
    </lineage>
</organism>
<keyword evidence="4 7" id="KW-0472">Membrane</keyword>
<name>A0ABS1GHS3_9AQUI</name>
<accession>A0ABS1GHS3</accession>
<reference evidence="8 9" key="1">
    <citation type="journal article" date="2021" name="Syst. Appl. Microbiol.">
        <title>Persephonella atlantica sp. nov.: How to adapt to physico-chemical gradients in high temperature hydrothermal habitats.</title>
        <authorList>
            <person name="Francois D.X."/>
            <person name="Godfroy A."/>
            <person name="Mathien C."/>
            <person name="Aube J."/>
            <person name="Cathalot C."/>
            <person name="Lesongeur F."/>
            <person name="L'Haridon S."/>
            <person name="Philippon X."/>
            <person name="Roussel E.G."/>
        </authorList>
    </citation>
    <scope>NUCLEOTIDE SEQUENCE [LARGE SCALE GENOMIC DNA]</scope>
    <source>
        <strain evidence="8 9">MO1340</strain>
    </source>
</reference>
<comment type="caution">
    <text evidence="8">The sequence shown here is derived from an EMBL/GenBank/DDBJ whole genome shotgun (WGS) entry which is preliminary data.</text>
</comment>
<dbReference type="PRINTS" id="PR01008">
    <property type="entry name" value="FLGLRINGFLGH"/>
</dbReference>
<keyword evidence="6 7" id="KW-0998">Cell outer membrane</keyword>
<sequence>MQGDRKRYSLIYKWLLIFLPVFFFSCGEKKQALKPFEPVPPEIISEKPNSPPGSLYTGVTSTNLFSDDKAYQVGDVITIKVIENISGSGSANSQSSRDTSVDLDFPSPVLMGKPLIKKTPIAGMKAGSKNNFKGTGKTDRKARLIATISARVVKVYPNGNLFIVGKKIIKINEDEQVLRISGIVEPTSIEQDNSILSSRISDMYIEYNGKGFIADNQRPGWLAQFLSKIWPF</sequence>
<evidence type="ECO:0000256" key="7">
    <source>
        <dbReference type="HAMAP-Rule" id="MF_00415"/>
    </source>
</evidence>
<dbReference type="PANTHER" id="PTHR34933">
    <property type="entry name" value="FLAGELLAR L-RING PROTEIN"/>
    <property type="match status" value="1"/>
</dbReference>
<comment type="subunit">
    <text evidence="7">The basal body constitutes a major portion of the flagellar organelle and consists of four rings (L,P,S, and M) mounted on a central rod.</text>
</comment>